<comment type="caution">
    <text evidence="6">The sequence shown here is derived from an EMBL/GenBank/DDBJ whole genome shotgun (WGS) entry which is preliminary data.</text>
</comment>
<dbReference type="Pfam" id="PF00126">
    <property type="entry name" value="HTH_1"/>
    <property type="match status" value="1"/>
</dbReference>
<dbReference type="AlphaFoldDB" id="A0A5A7MHR1"/>
<keyword evidence="3" id="KW-0238">DNA-binding</keyword>
<dbReference type="InterPro" id="IPR036388">
    <property type="entry name" value="WH-like_DNA-bd_sf"/>
</dbReference>
<dbReference type="PANTHER" id="PTHR30118:SF15">
    <property type="entry name" value="TRANSCRIPTIONAL REGULATORY PROTEIN"/>
    <property type="match status" value="1"/>
</dbReference>
<dbReference type="PROSITE" id="PS50931">
    <property type="entry name" value="HTH_LYSR"/>
    <property type="match status" value="1"/>
</dbReference>
<name>A0A5A7MHR1_COMTE</name>
<evidence type="ECO:0000256" key="3">
    <source>
        <dbReference type="ARBA" id="ARBA00023125"/>
    </source>
</evidence>
<dbReference type="InterPro" id="IPR050389">
    <property type="entry name" value="LysR-type_TF"/>
</dbReference>
<dbReference type="GO" id="GO:0003677">
    <property type="term" value="F:DNA binding"/>
    <property type="evidence" value="ECO:0007669"/>
    <property type="project" value="UniProtKB-KW"/>
</dbReference>
<dbReference type="EMBL" id="BKBW01000006">
    <property type="protein sequence ID" value="GEQ76409.1"/>
    <property type="molecule type" value="Genomic_DNA"/>
</dbReference>
<dbReference type="SUPFAM" id="SSF46785">
    <property type="entry name" value="Winged helix' DNA-binding domain"/>
    <property type="match status" value="1"/>
</dbReference>
<feature type="domain" description="HTH lysR-type" evidence="5">
    <location>
        <begin position="21"/>
        <end position="78"/>
    </location>
</feature>
<dbReference type="PANTHER" id="PTHR30118">
    <property type="entry name" value="HTH-TYPE TRANSCRIPTIONAL REGULATOR LEUO-RELATED"/>
    <property type="match status" value="1"/>
</dbReference>
<evidence type="ECO:0000256" key="1">
    <source>
        <dbReference type="ARBA" id="ARBA00009437"/>
    </source>
</evidence>
<evidence type="ECO:0000259" key="5">
    <source>
        <dbReference type="PROSITE" id="PS50931"/>
    </source>
</evidence>
<organism evidence="6 7">
    <name type="scientific">Comamonas testosteroni</name>
    <name type="common">Pseudomonas testosteroni</name>
    <dbReference type="NCBI Taxonomy" id="285"/>
    <lineage>
        <taxon>Bacteria</taxon>
        <taxon>Pseudomonadati</taxon>
        <taxon>Pseudomonadota</taxon>
        <taxon>Betaproteobacteria</taxon>
        <taxon>Burkholderiales</taxon>
        <taxon>Comamonadaceae</taxon>
        <taxon>Comamonas</taxon>
    </lineage>
</organism>
<dbReference type="InterPro" id="IPR000847">
    <property type="entry name" value="LysR_HTH_N"/>
</dbReference>
<evidence type="ECO:0000256" key="2">
    <source>
        <dbReference type="ARBA" id="ARBA00023015"/>
    </source>
</evidence>
<evidence type="ECO:0000313" key="7">
    <source>
        <dbReference type="Proteomes" id="UP000323105"/>
    </source>
</evidence>
<keyword evidence="2" id="KW-0805">Transcription regulation</keyword>
<dbReference type="Gene3D" id="1.10.10.10">
    <property type="entry name" value="Winged helix-like DNA-binding domain superfamily/Winged helix DNA-binding domain"/>
    <property type="match status" value="1"/>
</dbReference>
<dbReference type="InterPro" id="IPR036390">
    <property type="entry name" value="WH_DNA-bd_sf"/>
</dbReference>
<dbReference type="Pfam" id="PF03466">
    <property type="entry name" value="LysR_substrate"/>
    <property type="match status" value="1"/>
</dbReference>
<evidence type="ECO:0000313" key="6">
    <source>
        <dbReference type="EMBL" id="GEQ76409.1"/>
    </source>
</evidence>
<reference evidence="6 7" key="1">
    <citation type="journal article" date="2019" name="Microbiol. Resour. Announc.">
        <title>Draft Genome Sequence of Comamonas testosteroni TA441, a Bacterium That Has a Cryptic Phenol Degradation Gene Cluster.</title>
        <authorList>
            <person name="Arai H."/>
            <person name="Ishii M."/>
        </authorList>
    </citation>
    <scope>NUCLEOTIDE SEQUENCE [LARGE SCALE GENOMIC DNA]</scope>
    <source>
        <strain evidence="6 7">TA441</strain>
    </source>
</reference>
<dbReference type="SUPFAM" id="SSF53850">
    <property type="entry name" value="Periplasmic binding protein-like II"/>
    <property type="match status" value="1"/>
</dbReference>
<dbReference type="Proteomes" id="UP000323105">
    <property type="component" value="Unassembled WGS sequence"/>
</dbReference>
<comment type="similarity">
    <text evidence="1">Belongs to the LysR transcriptional regulatory family.</text>
</comment>
<accession>A0A5A7MHR1</accession>
<proteinExistence type="inferred from homology"/>
<evidence type="ECO:0000256" key="4">
    <source>
        <dbReference type="ARBA" id="ARBA00023163"/>
    </source>
</evidence>
<keyword evidence="4" id="KW-0804">Transcription</keyword>
<sequence>MHMVHCFHCILHIMHSTLRRLDLNLLLVFDALFRHRSVVAAADELTISPSACSHALARLREGLGDELFFRTGSSMQPTPRATEMAEGVTLALHTLSAQLGDPTAFAPGSSTQSFTFAATDFTTFALMPALISRIEHEAPHVRLRVLHSRHRDAYSDLVQEGAHFVMGFSDEFRPAQEGVEVLQGHTDAYVVVARRGHPRIGKRLSMAQYLAERHVVVKPWQEEKGVIDSALSKGGWTREIAIELPSVMAAPFIVANSDLLITLPRLAALQLEASAAIAIFKAPFEVPSYTLNVYFQHRHLSSPWHRWMRARLESILRSKG</sequence>
<dbReference type="GO" id="GO:0003700">
    <property type="term" value="F:DNA-binding transcription factor activity"/>
    <property type="evidence" value="ECO:0007669"/>
    <property type="project" value="InterPro"/>
</dbReference>
<gene>
    <name evidence="6" type="ORF">CTTA_3414</name>
</gene>
<dbReference type="InterPro" id="IPR005119">
    <property type="entry name" value="LysR_subst-bd"/>
</dbReference>
<dbReference type="Gene3D" id="3.40.190.10">
    <property type="entry name" value="Periplasmic binding protein-like II"/>
    <property type="match status" value="2"/>
</dbReference>
<protein>
    <submittedName>
        <fullName evidence="6">Transcriptional regulator</fullName>
    </submittedName>
</protein>